<evidence type="ECO:0000313" key="2">
    <source>
        <dbReference type="Proteomes" id="UP001148662"/>
    </source>
</evidence>
<sequence length="805" mass="89363">MSSEKLSNKLYAEQRHLPPPIIAKSRSRLVDRRIWLPCCLLLLYQLVKFSTLGYVKSEGYIDRHAGEQKWAYDAFKARHATNALSTAELEKLYLSVPDPASALAASRAYATHPHIASSKEDFEDSLVILKLFQDEFDIPAPNYLPVFPAGTEASRSATLGINKLKKPSAWVDVYYPIMNSPLDRALQILDDDGAVAWNADLVEDGDPADPEAAKYKDYIPTFPWPERRRGGVNFTGKIVLTRYGGIFRGLKIKGAQELGAVGVLIYSDPRDDGVVTVDNGYVAYPRGPARNPTSVQRGSVQFISLYPGDPATPGYPAYANATRTAAENIPKIPSLPISWANAQRLLAEIGPESKSRKLTGKSSKSIIKLVNHVDNKVMPIWNTVAAIPGHIKNETVLIGCHRDAWVMGAGDPISGTASLHEVIRGFGVLLKNGWKPLRNVVIISWDAEEYGLVGSTEWAEDFAEWIGENIVTYINLDVSVTGSQWHAAASPSLAHLIRKSALEIPHPTIHGKTLWDAQFDNGPYHEGEMDAEFAAQYTASHPEDTGIPPLGSGSDFTAFLQRIGIASMDQSFFGTPHDAVYHYHSIYDSQRWQEIFADPGFYRHTAVAKHLGLVALRLIDSIILPLNTTQYSLELDSYLSSIEGLAQSLDSSVDFSGLQTSVHKVQEASLELDVEKHEAEEKFKELLEKLPKPPTDPRAFIRWIKWLLRLRNNPIHQFIKAAKRVQKANSKLVAFEKGFISEEGIKDREWYRHLGVAPGKWLGYGATTFPSIYDALVWDKNATAAQHQVDRVSKALDKLSDVLKP</sequence>
<name>A0ACC1T2N8_9APHY</name>
<comment type="caution">
    <text evidence="1">The sequence shown here is derived from an EMBL/GenBank/DDBJ whole genome shotgun (WGS) entry which is preliminary data.</text>
</comment>
<keyword evidence="2" id="KW-1185">Reference proteome</keyword>
<evidence type="ECO:0000313" key="1">
    <source>
        <dbReference type="EMBL" id="KAJ3551654.1"/>
    </source>
</evidence>
<proteinExistence type="predicted"/>
<accession>A0ACC1T2N8</accession>
<dbReference type="Proteomes" id="UP001148662">
    <property type="component" value="Unassembled WGS sequence"/>
</dbReference>
<dbReference type="EMBL" id="JANHOG010000771">
    <property type="protein sequence ID" value="KAJ3551654.1"/>
    <property type="molecule type" value="Genomic_DNA"/>
</dbReference>
<gene>
    <name evidence="1" type="ORF">NM688_g4581</name>
</gene>
<protein>
    <submittedName>
        <fullName evidence="1">Uncharacterized protein</fullName>
    </submittedName>
</protein>
<reference evidence="1" key="1">
    <citation type="submission" date="2022-07" db="EMBL/GenBank/DDBJ databases">
        <title>Genome Sequence of Phlebia brevispora.</title>
        <authorList>
            <person name="Buettner E."/>
        </authorList>
    </citation>
    <scope>NUCLEOTIDE SEQUENCE</scope>
    <source>
        <strain evidence="1">MPL23</strain>
    </source>
</reference>
<organism evidence="1 2">
    <name type="scientific">Phlebia brevispora</name>
    <dbReference type="NCBI Taxonomy" id="194682"/>
    <lineage>
        <taxon>Eukaryota</taxon>
        <taxon>Fungi</taxon>
        <taxon>Dikarya</taxon>
        <taxon>Basidiomycota</taxon>
        <taxon>Agaricomycotina</taxon>
        <taxon>Agaricomycetes</taxon>
        <taxon>Polyporales</taxon>
        <taxon>Meruliaceae</taxon>
        <taxon>Phlebia</taxon>
    </lineage>
</organism>